<sequence length="603" mass="66855">MPFIAQSPAAEIWGDLNYDGKVDITGDADVSKNGREAIFLANIGDTGQRCSQMPQFQGSLSSENVLDTCNDASEELQRSPQYMAPLRTVPMPGLSADASGRLSLSGSRDINTIIRLFLKKVQQISPRQSSSRAWSLGLILRQTRNPGWNGRVTVTFSVEDKGVQQESKVNLRVAPVLTHHHLQKAEHILISDPNQALSERPWFSAFFDRLTAALAEAGLAGKLTKLNTDDRWAQDFLETGFTSMPVPNGPITLRIMIRSSQSFRSVGRLAYLQLRNNGTGAVQYIGGSTGRYTTESLGNLETIPPYEHNNVKYPGGRTIMGLGNDPMPHILAFLDAQEVQKPLTLDTSWLAAAHVEEFLTFIPANTPRGWRLMYGGVQKGLDFLKQVEKDGHGRTPFFSRPAEDTEFKNFAISDLLADEEFLDLNAECSKRTLANINILKNETGLTDSEIIGVHALYHDLEKTSSSRVRAKKSNSDLCPKVAHNIMSMTPNDAAMLARKRPSLSERRTGAAQIQARQVKEVQAVSFFPSFMNGLLVSSSQYLAPQPFGPSINGTDVLQEVLLQSMKESGYNVQFIDDRNFFLDFGDVHCGTNALRESRVEWWK</sequence>
<accession>A0ACB8V5M6</accession>
<organism evidence="1">
    <name type="scientific">Ophidiomyces ophidiicola</name>
    <dbReference type="NCBI Taxonomy" id="1387563"/>
    <lineage>
        <taxon>Eukaryota</taxon>
        <taxon>Fungi</taxon>
        <taxon>Dikarya</taxon>
        <taxon>Ascomycota</taxon>
        <taxon>Pezizomycotina</taxon>
        <taxon>Eurotiomycetes</taxon>
        <taxon>Eurotiomycetidae</taxon>
        <taxon>Onygenales</taxon>
        <taxon>Onygenaceae</taxon>
        <taxon>Ophidiomyces</taxon>
    </lineage>
</organism>
<dbReference type="EMBL" id="JALBCA010000003">
    <property type="protein sequence ID" value="KAI2393229.1"/>
    <property type="molecule type" value="Genomic_DNA"/>
</dbReference>
<proteinExistence type="predicted"/>
<protein>
    <submittedName>
        <fullName evidence="1">Uncharacterized protein</fullName>
    </submittedName>
</protein>
<name>A0ACB8V5M6_9EURO</name>
<gene>
    <name evidence="1" type="ORF">LOY88_000289</name>
</gene>
<evidence type="ECO:0000313" key="1">
    <source>
        <dbReference type="EMBL" id="KAI2393229.1"/>
    </source>
</evidence>
<comment type="caution">
    <text evidence="1">The sequence shown here is derived from an EMBL/GenBank/DDBJ whole genome shotgun (WGS) entry which is preliminary data.</text>
</comment>
<reference evidence="1" key="1">
    <citation type="journal article" date="2022" name="bioRxiv">
        <title>Population genetic analysis of Ophidiomyces ophidiicola, the causative agent of snake fungal disease, indicates recent introductions to the USA.</title>
        <authorList>
            <person name="Ladner J.T."/>
            <person name="Palmer J.M."/>
            <person name="Ettinger C.L."/>
            <person name="Stajich J.E."/>
            <person name="Farrell T.M."/>
            <person name="Glorioso B.M."/>
            <person name="Lawson B."/>
            <person name="Price S.J."/>
            <person name="Stengle A.G."/>
            <person name="Grear D.A."/>
            <person name="Lorch J.M."/>
        </authorList>
    </citation>
    <scope>NUCLEOTIDE SEQUENCE</scope>
    <source>
        <strain evidence="1">NWHC 24266-5</strain>
    </source>
</reference>